<dbReference type="EMBL" id="BAABGX010000001">
    <property type="protein sequence ID" value="GAA4298211.1"/>
    <property type="molecule type" value="Genomic_DNA"/>
</dbReference>
<dbReference type="Gene3D" id="6.10.140.1330">
    <property type="match status" value="1"/>
</dbReference>
<feature type="transmembrane region" description="Helical" evidence="12">
    <location>
        <begin position="235"/>
        <end position="253"/>
    </location>
</feature>
<dbReference type="PANTHER" id="PTHR10110">
    <property type="entry name" value="SODIUM/HYDROGEN EXCHANGER"/>
    <property type="match status" value="1"/>
</dbReference>
<comment type="caution">
    <text evidence="14">The sequence shown here is derived from an EMBL/GenBank/DDBJ whole genome shotgun (WGS) entry which is preliminary data.</text>
</comment>
<evidence type="ECO:0000259" key="13">
    <source>
        <dbReference type="Pfam" id="PF00999"/>
    </source>
</evidence>
<sequence length="429" mass="46877">MESLRLFSIIIALSAVLAFINVRFIKLPATIGLMVLALILSLGILLAGTVAPEMVNFLREVLVEVDFSEFLLDIMLGFLLFAGALHTDIKKLHQARLPIITFATLGTLISTFLIGTILFYILPFLYQEVAYIHCLLFGALISPTDPIAVLSILKKTGVSEEVETNITGESLFNDGVGVVVFLSILSIAKEGMAEVTTSEIGVLLLQEVGGGILLGVLLGYVGYKMMKAIDHYQTEVLISLALVMGGSAIAPLFHFSGPLAMVVAGLFIGNRGVEYAMSKITTDYIHKFWEMLDEIMNAILFVLIGLELVLVPFHRSYIYVGLLVIVLLLLVRWVSLMVPALLFKFKHRFPAKTLLIMTWGGLRGGISIALALSLTAAMERNLLVSLTYMVVLFSIIVQGLSLSKLVKALHPASKELEEELDLNGQTNAH</sequence>
<accession>A0ABP8F9A9</accession>
<evidence type="ECO:0000256" key="4">
    <source>
        <dbReference type="ARBA" id="ARBA00022449"/>
    </source>
</evidence>
<comment type="similarity">
    <text evidence="2">Belongs to the monovalent cation:proton antiporter 1 (CPA1) transporter (TC 2.A.36) family.</text>
</comment>
<feature type="transmembrane region" description="Helical" evidence="12">
    <location>
        <begin position="317"/>
        <end position="342"/>
    </location>
</feature>
<feature type="transmembrane region" description="Helical" evidence="12">
    <location>
        <begin position="289"/>
        <end position="311"/>
    </location>
</feature>
<evidence type="ECO:0000313" key="14">
    <source>
        <dbReference type="EMBL" id="GAA4298211.1"/>
    </source>
</evidence>
<feature type="transmembrane region" description="Helical" evidence="12">
    <location>
        <begin position="200"/>
        <end position="223"/>
    </location>
</feature>
<organism evidence="14 15">
    <name type="scientific">Nibribacter koreensis</name>
    <dbReference type="NCBI Taxonomy" id="1084519"/>
    <lineage>
        <taxon>Bacteria</taxon>
        <taxon>Pseudomonadati</taxon>
        <taxon>Bacteroidota</taxon>
        <taxon>Cytophagia</taxon>
        <taxon>Cytophagales</taxon>
        <taxon>Hymenobacteraceae</taxon>
        <taxon>Nibribacter</taxon>
    </lineage>
</organism>
<protein>
    <submittedName>
        <fullName evidence="14">Sodium:proton antiporter</fullName>
    </submittedName>
</protein>
<evidence type="ECO:0000256" key="6">
    <source>
        <dbReference type="ARBA" id="ARBA00022692"/>
    </source>
</evidence>
<gene>
    <name evidence="14" type="ORF">GCM10023183_06380</name>
</gene>
<feature type="domain" description="Cation/H+ exchanger transmembrane" evidence="13">
    <location>
        <begin position="13"/>
        <end position="407"/>
    </location>
</feature>
<evidence type="ECO:0000256" key="12">
    <source>
        <dbReference type="SAM" id="Phobius"/>
    </source>
</evidence>
<dbReference type="RefSeq" id="WP_345162278.1">
    <property type="nucleotide sequence ID" value="NZ_BAABGX010000001.1"/>
</dbReference>
<name>A0ABP8F9A9_9BACT</name>
<dbReference type="PANTHER" id="PTHR10110:SF195">
    <property type="entry name" value="NA(+)_H(+) ANTIPORTER NHAS2"/>
    <property type="match status" value="1"/>
</dbReference>
<keyword evidence="8" id="KW-0915">Sodium</keyword>
<feature type="transmembrane region" description="Helical" evidence="12">
    <location>
        <begin position="354"/>
        <end position="376"/>
    </location>
</feature>
<evidence type="ECO:0000256" key="1">
    <source>
        <dbReference type="ARBA" id="ARBA00004651"/>
    </source>
</evidence>
<feature type="transmembrane region" description="Helical" evidence="12">
    <location>
        <begin position="70"/>
        <end position="87"/>
    </location>
</feature>
<evidence type="ECO:0000256" key="3">
    <source>
        <dbReference type="ARBA" id="ARBA00022448"/>
    </source>
</evidence>
<evidence type="ECO:0000256" key="8">
    <source>
        <dbReference type="ARBA" id="ARBA00023053"/>
    </source>
</evidence>
<evidence type="ECO:0000256" key="5">
    <source>
        <dbReference type="ARBA" id="ARBA00022475"/>
    </source>
</evidence>
<comment type="subcellular location">
    <subcellularLocation>
        <location evidence="1">Cell membrane</location>
        <topology evidence="1">Multi-pass membrane protein</topology>
    </subcellularLocation>
</comment>
<dbReference type="InterPro" id="IPR018422">
    <property type="entry name" value="Cation/H_exchanger_CPA1"/>
</dbReference>
<keyword evidence="3" id="KW-0813">Transport</keyword>
<reference evidence="15" key="1">
    <citation type="journal article" date="2019" name="Int. J. Syst. Evol. Microbiol.">
        <title>The Global Catalogue of Microorganisms (GCM) 10K type strain sequencing project: providing services to taxonomists for standard genome sequencing and annotation.</title>
        <authorList>
            <consortium name="The Broad Institute Genomics Platform"/>
            <consortium name="The Broad Institute Genome Sequencing Center for Infectious Disease"/>
            <person name="Wu L."/>
            <person name="Ma J."/>
        </authorList>
    </citation>
    <scope>NUCLEOTIDE SEQUENCE [LARGE SCALE GENOMIC DNA]</scope>
    <source>
        <strain evidence="15">JCM 17917</strain>
    </source>
</reference>
<keyword evidence="4" id="KW-0050">Antiport</keyword>
<keyword evidence="10 12" id="KW-0472">Membrane</keyword>
<evidence type="ECO:0000256" key="10">
    <source>
        <dbReference type="ARBA" id="ARBA00023136"/>
    </source>
</evidence>
<feature type="transmembrane region" description="Helical" evidence="12">
    <location>
        <begin position="31"/>
        <end position="50"/>
    </location>
</feature>
<keyword evidence="15" id="KW-1185">Reference proteome</keyword>
<evidence type="ECO:0000313" key="15">
    <source>
        <dbReference type="Proteomes" id="UP001501844"/>
    </source>
</evidence>
<keyword evidence="11" id="KW-0739">Sodium transport</keyword>
<evidence type="ECO:0000256" key="9">
    <source>
        <dbReference type="ARBA" id="ARBA00023065"/>
    </source>
</evidence>
<feature type="transmembrane region" description="Helical" evidence="12">
    <location>
        <begin position="99"/>
        <end position="123"/>
    </location>
</feature>
<dbReference type="InterPro" id="IPR006153">
    <property type="entry name" value="Cation/H_exchanger_TM"/>
</dbReference>
<keyword evidence="7 12" id="KW-1133">Transmembrane helix</keyword>
<keyword evidence="6 12" id="KW-0812">Transmembrane</keyword>
<evidence type="ECO:0000256" key="2">
    <source>
        <dbReference type="ARBA" id="ARBA00007367"/>
    </source>
</evidence>
<feature type="transmembrane region" description="Helical" evidence="12">
    <location>
        <begin position="382"/>
        <end position="402"/>
    </location>
</feature>
<keyword evidence="5" id="KW-1003">Cell membrane</keyword>
<dbReference type="Pfam" id="PF00999">
    <property type="entry name" value="Na_H_Exchanger"/>
    <property type="match status" value="1"/>
</dbReference>
<dbReference type="Proteomes" id="UP001501844">
    <property type="component" value="Unassembled WGS sequence"/>
</dbReference>
<feature type="transmembrane region" description="Helical" evidence="12">
    <location>
        <begin position="171"/>
        <end position="188"/>
    </location>
</feature>
<evidence type="ECO:0000256" key="11">
    <source>
        <dbReference type="ARBA" id="ARBA00023201"/>
    </source>
</evidence>
<feature type="transmembrane region" description="Helical" evidence="12">
    <location>
        <begin position="129"/>
        <end position="150"/>
    </location>
</feature>
<proteinExistence type="inferred from homology"/>
<keyword evidence="9" id="KW-0406">Ion transport</keyword>
<feature type="transmembrane region" description="Helical" evidence="12">
    <location>
        <begin position="6"/>
        <end position="24"/>
    </location>
</feature>
<evidence type="ECO:0000256" key="7">
    <source>
        <dbReference type="ARBA" id="ARBA00022989"/>
    </source>
</evidence>